<reference evidence="2 3" key="1">
    <citation type="journal article" date="2021" name="J. Hered.">
        <title>A chromosome-level genome assembly of the parasitoid wasp, Cotesia glomerata (Hymenoptera: Braconidae).</title>
        <authorList>
            <person name="Pinto B.J."/>
            <person name="Weis J.J."/>
            <person name="Gamble T."/>
            <person name="Ode P.J."/>
            <person name="Paul R."/>
            <person name="Zaspel J.M."/>
        </authorList>
    </citation>
    <scope>NUCLEOTIDE SEQUENCE [LARGE SCALE GENOMIC DNA]</scope>
    <source>
        <strain evidence="2">CgM1</strain>
    </source>
</reference>
<feature type="compositionally biased region" description="Basic and acidic residues" evidence="1">
    <location>
        <begin position="138"/>
        <end position="159"/>
    </location>
</feature>
<organism evidence="2 3">
    <name type="scientific">Cotesia glomerata</name>
    <name type="common">Lepidopteran parasitic wasp</name>
    <name type="synonym">Apanteles glomeratus</name>
    <dbReference type="NCBI Taxonomy" id="32391"/>
    <lineage>
        <taxon>Eukaryota</taxon>
        <taxon>Metazoa</taxon>
        <taxon>Ecdysozoa</taxon>
        <taxon>Arthropoda</taxon>
        <taxon>Hexapoda</taxon>
        <taxon>Insecta</taxon>
        <taxon>Pterygota</taxon>
        <taxon>Neoptera</taxon>
        <taxon>Endopterygota</taxon>
        <taxon>Hymenoptera</taxon>
        <taxon>Apocrita</taxon>
        <taxon>Ichneumonoidea</taxon>
        <taxon>Braconidae</taxon>
        <taxon>Microgastrinae</taxon>
        <taxon>Cotesia</taxon>
    </lineage>
</organism>
<protein>
    <submittedName>
        <fullName evidence="2">Uncharacterized protein</fullName>
    </submittedName>
</protein>
<evidence type="ECO:0000313" key="2">
    <source>
        <dbReference type="EMBL" id="KAH0567151.1"/>
    </source>
</evidence>
<evidence type="ECO:0000313" key="3">
    <source>
        <dbReference type="Proteomes" id="UP000826195"/>
    </source>
</evidence>
<feature type="region of interest" description="Disordered" evidence="1">
    <location>
        <begin position="138"/>
        <end position="171"/>
    </location>
</feature>
<name>A0AAV7J3F5_COTGL</name>
<keyword evidence="3" id="KW-1185">Reference proteome</keyword>
<accession>A0AAV7J3F5</accession>
<proteinExistence type="predicted"/>
<sequence length="188" mass="21266">MKLNPTKSFTGLNVVVDGCNSVLWKWMRIGVSREWTYHMQESLMQQSVKRVTRGAALSNRGSHTSVCIHLPCMEYGEVKHDDGLLPTNAASSSLGELEQRPRAALRDAGLKRKGRKGVDSPVSEHGMGIHRVEVRIKRERRKTDELSEQTRKSEREKRGLMHSSMGLRTPQLPRDVIVSVYTRQSSTD</sequence>
<gene>
    <name evidence="2" type="ORF">KQX54_007033</name>
</gene>
<dbReference type="AlphaFoldDB" id="A0AAV7J3F5"/>
<comment type="caution">
    <text evidence="2">The sequence shown here is derived from an EMBL/GenBank/DDBJ whole genome shotgun (WGS) entry which is preliminary data.</text>
</comment>
<evidence type="ECO:0000256" key="1">
    <source>
        <dbReference type="SAM" id="MobiDB-lite"/>
    </source>
</evidence>
<dbReference type="Proteomes" id="UP000826195">
    <property type="component" value="Unassembled WGS sequence"/>
</dbReference>
<dbReference type="EMBL" id="JAHXZJ010000001">
    <property type="protein sequence ID" value="KAH0567151.1"/>
    <property type="molecule type" value="Genomic_DNA"/>
</dbReference>